<dbReference type="EMBL" id="UINC01006170">
    <property type="protein sequence ID" value="SVA25915.1"/>
    <property type="molecule type" value="Genomic_DNA"/>
</dbReference>
<name>A0A381UCF1_9ZZZZ</name>
<feature type="non-terminal residue" evidence="2">
    <location>
        <position position="1"/>
    </location>
</feature>
<dbReference type="AlphaFoldDB" id="A0A381UCF1"/>
<evidence type="ECO:0000313" key="2">
    <source>
        <dbReference type="EMBL" id="SVA25915.1"/>
    </source>
</evidence>
<reference evidence="2" key="1">
    <citation type="submission" date="2018-05" db="EMBL/GenBank/DDBJ databases">
        <authorList>
            <person name="Lanie J.A."/>
            <person name="Ng W.-L."/>
            <person name="Kazmierczak K.M."/>
            <person name="Andrzejewski T.M."/>
            <person name="Davidsen T.M."/>
            <person name="Wayne K.J."/>
            <person name="Tettelin H."/>
            <person name="Glass J.I."/>
            <person name="Rusch D."/>
            <person name="Podicherti R."/>
            <person name="Tsui H.-C.T."/>
            <person name="Winkler M.E."/>
        </authorList>
    </citation>
    <scope>NUCLEOTIDE SEQUENCE</scope>
</reference>
<sequence>VEDRSTVKRVWGFFAGLLDYPTESPLEAIGECRRLVAGVSPDADALLARFQGFVEGSTLGRLQEEYTRAFDMDESHSLYVGYHLLGESYKRSAMLLEFMERYRAHGVEVAGELADHLPVVLRFLTVCDDRDLVDEIICDAVWPSLEMISGDGDETDAPDPEEEGPPVAAALPYHELLDSLLFFVRASTSGSTQPLAVTSAVGWPTT</sequence>
<dbReference type="PANTHER" id="PTHR43680">
    <property type="entry name" value="NITRATE REDUCTASE MOLYBDENUM COFACTOR ASSEMBLY CHAPERONE"/>
    <property type="match status" value="1"/>
</dbReference>
<gene>
    <name evidence="2" type="ORF">METZ01_LOCUS78769</name>
</gene>
<dbReference type="SUPFAM" id="SSF89155">
    <property type="entry name" value="TorD-like"/>
    <property type="match status" value="1"/>
</dbReference>
<dbReference type="GO" id="GO:0016530">
    <property type="term" value="F:metallochaperone activity"/>
    <property type="evidence" value="ECO:0007669"/>
    <property type="project" value="TreeGrafter"/>
</dbReference>
<proteinExistence type="predicted"/>
<dbReference type="PANTHER" id="PTHR43680:SF2">
    <property type="entry name" value="NITRATE REDUCTASE MOLYBDENUM COFACTOR ASSEMBLY CHAPERONE NARJ"/>
    <property type="match status" value="1"/>
</dbReference>
<dbReference type="Pfam" id="PF02613">
    <property type="entry name" value="Nitrate_red_del"/>
    <property type="match status" value="1"/>
</dbReference>
<dbReference type="InterPro" id="IPR020945">
    <property type="entry name" value="DMSO/NO3_reduct_chaperone"/>
</dbReference>
<evidence type="ECO:0008006" key="3">
    <source>
        <dbReference type="Google" id="ProtNLM"/>
    </source>
</evidence>
<evidence type="ECO:0000256" key="1">
    <source>
        <dbReference type="ARBA" id="ARBA00023063"/>
    </source>
</evidence>
<accession>A0A381UCF1</accession>
<keyword evidence="1" id="KW-0534">Nitrate assimilation</keyword>
<dbReference type="NCBIfam" id="TIGR00684">
    <property type="entry name" value="narJ"/>
    <property type="match status" value="1"/>
</dbReference>
<dbReference type="GO" id="GO:0042128">
    <property type="term" value="P:nitrate assimilation"/>
    <property type="evidence" value="ECO:0007669"/>
    <property type="project" value="UniProtKB-KW"/>
</dbReference>
<organism evidence="2">
    <name type="scientific">marine metagenome</name>
    <dbReference type="NCBI Taxonomy" id="408172"/>
    <lineage>
        <taxon>unclassified sequences</taxon>
        <taxon>metagenomes</taxon>
        <taxon>ecological metagenomes</taxon>
    </lineage>
</organism>
<dbReference type="Gene3D" id="1.10.3480.10">
    <property type="entry name" value="TorD-like"/>
    <property type="match status" value="1"/>
</dbReference>
<dbReference type="GO" id="GO:0051131">
    <property type="term" value="P:chaperone-mediated protein complex assembly"/>
    <property type="evidence" value="ECO:0007669"/>
    <property type="project" value="InterPro"/>
</dbReference>
<dbReference type="GO" id="GO:0051082">
    <property type="term" value="F:unfolded protein binding"/>
    <property type="evidence" value="ECO:0007669"/>
    <property type="project" value="InterPro"/>
</dbReference>
<dbReference type="InterPro" id="IPR036411">
    <property type="entry name" value="TorD-like_sf"/>
</dbReference>
<protein>
    <recommendedName>
        <fullName evidence="3">Nitrate reductase molybdenum cofactor assembly chaperone</fullName>
    </recommendedName>
</protein>
<dbReference type="InterPro" id="IPR003765">
    <property type="entry name" value="NO3_reductase_chaperone_NarJ"/>
</dbReference>